<evidence type="ECO:0000256" key="1">
    <source>
        <dbReference type="SAM" id="MobiDB-lite"/>
    </source>
</evidence>
<organism evidence="2">
    <name type="scientific">Glycine soja</name>
    <name type="common">Wild soybean</name>
    <dbReference type="NCBI Taxonomy" id="3848"/>
    <lineage>
        <taxon>Eukaryota</taxon>
        <taxon>Viridiplantae</taxon>
        <taxon>Streptophyta</taxon>
        <taxon>Embryophyta</taxon>
        <taxon>Tracheophyta</taxon>
        <taxon>Spermatophyta</taxon>
        <taxon>Magnoliopsida</taxon>
        <taxon>eudicotyledons</taxon>
        <taxon>Gunneridae</taxon>
        <taxon>Pentapetalae</taxon>
        <taxon>rosids</taxon>
        <taxon>fabids</taxon>
        <taxon>Fabales</taxon>
        <taxon>Fabaceae</taxon>
        <taxon>Papilionoideae</taxon>
        <taxon>50 kb inversion clade</taxon>
        <taxon>NPAAA clade</taxon>
        <taxon>indigoferoid/millettioid clade</taxon>
        <taxon>Phaseoleae</taxon>
        <taxon>Glycine</taxon>
        <taxon>Glycine subgen. Soja</taxon>
    </lineage>
</organism>
<feature type="compositionally biased region" description="Polar residues" evidence="1">
    <location>
        <begin position="62"/>
        <end position="76"/>
    </location>
</feature>
<protein>
    <submittedName>
        <fullName evidence="2">Uncharacterized protein</fullName>
    </submittedName>
</protein>
<name>A0A0B2QRN4_GLYSO</name>
<sequence length="188" mass="21108">MEQDRRFELIDQAIQKLVHDNTNKVQESLHNNDAQYQHALSHLLSVSQLKMLKGEEILEQFEASSSSEPVASITQETESENEDAGESKGSENDEIIKELKKVKRQNFVTHCLLSVMIVLTVAWQLSEVSLILKVKDGISHPFRSFGNMLKGMVKVPNMNGQEADDKEHPSESPSIPSMIIPNMSHNGN</sequence>
<evidence type="ECO:0000313" key="2">
    <source>
        <dbReference type="EMBL" id="KHN24055.1"/>
    </source>
</evidence>
<dbReference type="PANTHER" id="PTHR35280:SF1">
    <property type="entry name" value="F17L21.9"/>
    <property type="match status" value="1"/>
</dbReference>
<accession>A0A0B2QRN4</accession>
<reference evidence="2" key="1">
    <citation type="submission" date="2014-07" db="EMBL/GenBank/DDBJ databases">
        <title>Identification of a novel salt tolerance gene in wild soybean by whole-genome sequencing.</title>
        <authorList>
            <person name="Lam H.-M."/>
            <person name="Qi X."/>
            <person name="Li M.-W."/>
            <person name="Liu X."/>
            <person name="Xie M."/>
            <person name="Ni M."/>
            <person name="Xu X."/>
        </authorList>
    </citation>
    <scope>NUCLEOTIDE SEQUENCE [LARGE SCALE GENOMIC DNA]</scope>
    <source>
        <tissue evidence="2">Root</tissue>
    </source>
</reference>
<feature type="region of interest" description="Disordered" evidence="1">
    <location>
        <begin position="158"/>
        <end position="188"/>
    </location>
</feature>
<feature type="compositionally biased region" description="Low complexity" evidence="1">
    <location>
        <begin position="171"/>
        <end position="181"/>
    </location>
</feature>
<proteinExistence type="predicted"/>
<feature type="region of interest" description="Disordered" evidence="1">
    <location>
        <begin position="62"/>
        <end position="92"/>
    </location>
</feature>
<dbReference type="Proteomes" id="UP000053555">
    <property type="component" value="Unassembled WGS sequence"/>
</dbReference>
<dbReference type="EMBL" id="KN655735">
    <property type="protein sequence ID" value="KHN24055.1"/>
    <property type="molecule type" value="Genomic_DNA"/>
</dbReference>
<dbReference type="AlphaFoldDB" id="A0A0B2QRN4"/>
<gene>
    <name evidence="2" type="ORF">glysoja_025228</name>
</gene>
<dbReference type="PANTHER" id="PTHR35280">
    <property type="entry name" value="F17L21.9"/>
    <property type="match status" value="1"/>
</dbReference>